<evidence type="ECO:0000256" key="7">
    <source>
        <dbReference type="ARBA" id="ARBA00023157"/>
    </source>
</evidence>
<comment type="caution">
    <text evidence="11">The sequence shown here is derived from an EMBL/GenBank/DDBJ whole genome shotgun (WGS) entry which is preliminary data.</text>
</comment>
<dbReference type="GO" id="GO:0042742">
    <property type="term" value="P:defense response to bacterium"/>
    <property type="evidence" value="ECO:0007669"/>
    <property type="project" value="UniProtKB-KW"/>
</dbReference>
<keyword evidence="6" id="KW-0044">Antibiotic</keyword>
<evidence type="ECO:0000256" key="6">
    <source>
        <dbReference type="ARBA" id="ARBA00023022"/>
    </source>
</evidence>
<dbReference type="GO" id="GO:0005576">
    <property type="term" value="C:extracellular region"/>
    <property type="evidence" value="ECO:0007669"/>
    <property type="project" value="UniProtKB-SubCell"/>
</dbReference>
<dbReference type="InterPro" id="IPR006080">
    <property type="entry name" value="Beta/alpha-defensin_C"/>
</dbReference>
<evidence type="ECO:0000256" key="4">
    <source>
        <dbReference type="ARBA" id="ARBA00022729"/>
    </source>
</evidence>
<dbReference type="Gene3D" id="3.10.360.10">
    <property type="entry name" value="Antimicrobial Peptide, Beta-defensin 2, Chain A"/>
    <property type="match status" value="1"/>
</dbReference>
<dbReference type="SMART" id="SM00048">
    <property type="entry name" value="DEFSN"/>
    <property type="match status" value="1"/>
</dbReference>
<dbReference type="GO" id="GO:0061844">
    <property type="term" value="P:antimicrobial humoral immune response mediated by antimicrobial peptide"/>
    <property type="evidence" value="ECO:0007669"/>
    <property type="project" value="TreeGrafter"/>
</dbReference>
<evidence type="ECO:0000256" key="2">
    <source>
        <dbReference type="ARBA" id="ARBA00022525"/>
    </source>
</evidence>
<comment type="function">
    <text evidence="8">Has antimicrobial activity against E.coli. Plays a role in the defense response in the male reproductive tract, contributing to sperm maturation, storage and protection.</text>
</comment>
<proteinExistence type="predicted"/>
<gene>
    <name evidence="11" type="ORF">JEQ12_013116</name>
</gene>
<keyword evidence="5" id="KW-0211">Defensin</keyword>
<keyword evidence="4" id="KW-0732">Signal</keyword>
<reference evidence="11 12" key="1">
    <citation type="submission" date="2020-12" db="EMBL/GenBank/DDBJ databases">
        <title>De novo assembly of Tibetan sheep genome.</title>
        <authorList>
            <person name="Li X."/>
        </authorList>
    </citation>
    <scope>NUCLEOTIDE SEQUENCE [LARGE SCALE GENOMIC DNA]</scope>
    <source>
        <tissue evidence="11">Heart</tissue>
    </source>
</reference>
<sequence length="271" mass="29889">MRRRTGSSTPSPDERTRAVNPRDPPGPGVIELSFGENTHEDRATKFQTMQPQEQMSIFSLHPNSTLPIPIPTALSSVSEAALMPALSDSGLSPHPGPVKTGLTELSKMVSVQLCSPQSYPQRKGIRLHSDHPFSDSVSVFEDFLGLESKESRLSGVTHANHQDPEGPRKQEESPGRGTNRSHPLHHQIKRYLVPREPPFPGDVPPGIRNIICLMQHGTCRLFFCRSGFTHGVTDSLSCRWKKGICVLTRCPGTMRQIGTCFGPPVKCCRLK</sequence>
<feature type="region of interest" description="Disordered" evidence="9">
    <location>
        <begin position="151"/>
        <end position="183"/>
    </location>
</feature>
<dbReference type="EMBL" id="JAEMGP010000026">
    <property type="protein sequence ID" value="KAG5194319.1"/>
    <property type="molecule type" value="Genomic_DNA"/>
</dbReference>
<comment type="subcellular location">
    <subcellularLocation>
        <location evidence="1">Secreted</location>
    </subcellularLocation>
</comment>
<dbReference type="FunFam" id="3.10.360.10:FF:000001">
    <property type="entry name" value="Beta-defensin 1"/>
    <property type="match status" value="1"/>
</dbReference>
<dbReference type="PANTHER" id="PTHR14081:SF3">
    <property type="entry name" value="SPERM-ASSOCIATED ANTIGEN 11A"/>
    <property type="match status" value="1"/>
</dbReference>
<evidence type="ECO:0000313" key="12">
    <source>
        <dbReference type="Proteomes" id="UP000664991"/>
    </source>
</evidence>
<accession>A0A836CQY0</accession>
<keyword evidence="2" id="KW-0964">Secreted</keyword>
<dbReference type="InterPro" id="IPR001855">
    <property type="entry name" value="Defensin_beta-like"/>
</dbReference>
<evidence type="ECO:0000256" key="8">
    <source>
        <dbReference type="ARBA" id="ARBA00045473"/>
    </source>
</evidence>
<name>A0A836CQY0_SHEEP</name>
<dbReference type="Proteomes" id="UP000664991">
    <property type="component" value="Chromosome 26"/>
</dbReference>
<dbReference type="AlphaFoldDB" id="A0A836CQY0"/>
<feature type="compositionally biased region" description="Basic and acidic residues" evidence="9">
    <location>
        <begin position="160"/>
        <end position="174"/>
    </location>
</feature>
<dbReference type="SUPFAM" id="SSF57392">
    <property type="entry name" value="Defensin-like"/>
    <property type="match status" value="1"/>
</dbReference>
<feature type="domain" description="Beta/alpha-defensin C-terminal" evidence="10">
    <location>
        <begin position="238"/>
        <end position="268"/>
    </location>
</feature>
<evidence type="ECO:0000256" key="3">
    <source>
        <dbReference type="ARBA" id="ARBA00022529"/>
    </source>
</evidence>
<evidence type="ECO:0000256" key="1">
    <source>
        <dbReference type="ARBA" id="ARBA00004613"/>
    </source>
</evidence>
<feature type="region of interest" description="Disordered" evidence="9">
    <location>
        <begin position="1"/>
        <end position="29"/>
    </location>
</feature>
<evidence type="ECO:0000259" key="10">
    <source>
        <dbReference type="SMART" id="SM00048"/>
    </source>
</evidence>
<evidence type="ECO:0000256" key="9">
    <source>
        <dbReference type="SAM" id="MobiDB-lite"/>
    </source>
</evidence>
<dbReference type="Pfam" id="PF00711">
    <property type="entry name" value="Defensin_beta"/>
    <property type="match status" value="1"/>
</dbReference>
<keyword evidence="7" id="KW-1015">Disulfide bond</keyword>
<dbReference type="InterPro" id="IPR007988">
    <property type="entry name" value="Sperm_Ag_11A_B"/>
</dbReference>
<evidence type="ECO:0000313" key="11">
    <source>
        <dbReference type="EMBL" id="KAG5194319.1"/>
    </source>
</evidence>
<protein>
    <recommendedName>
        <fullName evidence="10">Beta/alpha-defensin C-terminal domain-containing protein</fullName>
    </recommendedName>
</protein>
<organism evidence="11 12">
    <name type="scientific">Ovis aries</name>
    <name type="common">Sheep</name>
    <dbReference type="NCBI Taxonomy" id="9940"/>
    <lineage>
        <taxon>Eukaryota</taxon>
        <taxon>Metazoa</taxon>
        <taxon>Chordata</taxon>
        <taxon>Craniata</taxon>
        <taxon>Vertebrata</taxon>
        <taxon>Euteleostomi</taxon>
        <taxon>Mammalia</taxon>
        <taxon>Eutheria</taxon>
        <taxon>Laurasiatheria</taxon>
        <taxon>Artiodactyla</taxon>
        <taxon>Ruminantia</taxon>
        <taxon>Pecora</taxon>
        <taxon>Bovidae</taxon>
        <taxon>Caprinae</taxon>
        <taxon>Ovis</taxon>
    </lineage>
</organism>
<feature type="compositionally biased region" description="Polar residues" evidence="9">
    <location>
        <begin position="1"/>
        <end position="11"/>
    </location>
</feature>
<dbReference type="PANTHER" id="PTHR14081">
    <property type="entry name" value="SPERM-ASSOCIATED ANTIGEN 11A-RELATED-RELATED"/>
    <property type="match status" value="1"/>
</dbReference>
<evidence type="ECO:0000256" key="5">
    <source>
        <dbReference type="ARBA" id="ARBA00022940"/>
    </source>
</evidence>
<dbReference type="Pfam" id="PF05324">
    <property type="entry name" value="Sperm_Ag_HE2"/>
    <property type="match status" value="1"/>
</dbReference>
<keyword evidence="3" id="KW-0929">Antimicrobial</keyword>